<comment type="caution">
    <text evidence="2">The sequence shown here is derived from an EMBL/GenBank/DDBJ whole genome shotgun (WGS) entry which is preliminary data.</text>
</comment>
<keyword evidence="3" id="KW-1185">Reference proteome</keyword>
<organism evidence="2 3">
    <name type="scientific">Mizuhopecten yessoensis</name>
    <name type="common">Japanese scallop</name>
    <name type="synonym">Patinopecten yessoensis</name>
    <dbReference type="NCBI Taxonomy" id="6573"/>
    <lineage>
        <taxon>Eukaryota</taxon>
        <taxon>Metazoa</taxon>
        <taxon>Spiralia</taxon>
        <taxon>Lophotrochozoa</taxon>
        <taxon>Mollusca</taxon>
        <taxon>Bivalvia</taxon>
        <taxon>Autobranchia</taxon>
        <taxon>Pteriomorphia</taxon>
        <taxon>Pectinida</taxon>
        <taxon>Pectinoidea</taxon>
        <taxon>Pectinidae</taxon>
        <taxon>Mizuhopecten</taxon>
    </lineage>
</organism>
<dbReference type="Proteomes" id="UP000242188">
    <property type="component" value="Unassembled WGS sequence"/>
</dbReference>
<proteinExistence type="predicted"/>
<dbReference type="OrthoDB" id="6153184at2759"/>
<dbReference type="PANTHER" id="PTHR16897:SF2">
    <property type="entry name" value="OS03G0226600 PROTEIN"/>
    <property type="match status" value="1"/>
</dbReference>
<dbReference type="PANTHER" id="PTHR16897">
    <property type="entry name" value="OS10G0105400 PROTEIN"/>
    <property type="match status" value="1"/>
</dbReference>
<sequence>MDLILVPLKLDLRAFAELNILYQMVTVFDASIWSYTTPTITRNIFTTPMIVADSSPPEFPPNSVSSRKKREGPKGCLLEQVKNRSPLDAAFKLEVSTLDETSQVKLFYSIGTQHGGTNVVDWTEMGGASLLVPTNDLPSGVPLYWTVKARNSQGLEAFSYCMLQTYDTSIPAGRIDPSYQFSSHPSKISGTVTVFDDSTLERSHEKAVGFSSGQYGNEFVTWDSLDIDKTTIRDGVDNDLKYFSVPRDGKLTTLNFKTANTSTAVECARLCLEYPIKCVSFDYEYHSETCDMYEVVQGPRATLRLSGTYKNFERLGVGHSSYVLYDKLDLHHATVYYINAKVTNTLGYTAYITSLGTTVDFTPPFTGPLGKAAEVKMQASRCSAAVTQRCIEVTWKENHK</sequence>
<evidence type="ECO:0000259" key="1">
    <source>
        <dbReference type="PROSITE" id="PS50948"/>
    </source>
</evidence>
<protein>
    <recommendedName>
        <fullName evidence="1">Apple domain-containing protein</fullName>
    </recommendedName>
</protein>
<dbReference type="EMBL" id="NEDP02003732">
    <property type="protein sequence ID" value="OWF48075.1"/>
    <property type="molecule type" value="Genomic_DNA"/>
</dbReference>
<name>A0A210QH27_MIZYE</name>
<dbReference type="Gene3D" id="3.50.4.10">
    <property type="entry name" value="Hepatocyte Growth Factor"/>
    <property type="match status" value="1"/>
</dbReference>
<accession>A0A210QH27</accession>
<evidence type="ECO:0000313" key="2">
    <source>
        <dbReference type="EMBL" id="OWF48075.1"/>
    </source>
</evidence>
<dbReference type="AlphaFoldDB" id="A0A210QH27"/>
<dbReference type="PROSITE" id="PS50948">
    <property type="entry name" value="PAN"/>
    <property type="match status" value="1"/>
</dbReference>
<dbReference type="Pfam" id="PF00024">
    <property type="entry name" value="PAN_1"/>
    <property type="match status" value="1"/>
</dbReference>
<dbReference type="InterPro" id="IPR003609">
    <property type="entry name" value="Pan_app"/>
</dbReference>
<feature type="domain" description="Apple" evidence="1">
    <location>
        <begin position="236"/>
        <end position="316"/>
    </location>
</feature>
<gene>
    <name evidence="2" type="ORF">KP79_PYT16306</name>
</gene>
<evidence type="ECO:0000313" key="3">
    <source>
        <dbReference type="Proteomes" id="UP000242188"/>
    </source>
</evidence>
<reference evidence="2 3" key="1">
    <citation type="journal article" date="2017" name="Nat. Ecol. Evol.">
        <title>Scallop genome provides insights into evolution of bilaterian karyotype and development.</title>
        <authorList>
            <person name="Wang S."/>
            <person name="Zhang J."/>
            <person name="Jiao W."/>
            <person name="Li J."/>
            <person name="Xun X."/>
            <person name="Sun Y."/>
            <person name="Guo X."/>
            <person name="Huan P."/>
            <person name="Dong B."/>
            <person name="Zhang L."/>
            <person name="Hu X."/>
            <person name="Sun X."/>
            <person name="Wang J."/>
            <person name="Zhao C."/>
            <person name="Wang Y."/>
            <person name="Wang D."/>
            <person name="Huang X."/>
            <person name="Wang R."/>
            <person name="Lv J."/>
            <person name="Li Y."/>
            <person name="Zhang Z."/>
            <person name="Liu B."/>
            <person name="Lu W."/>
            <person name="Hui Y."/>
            <person name="Liang J."/>
            <person name="Zhou Z."/>
            <person name="Hou R."/>
            <person name="Li X."/>
            <person name="Liu Y."/>
            <person name="Li H."/>
            <person name="Ning X."/>
            <person name="Lin Y."/>
            <person name="Zhao L."/>
            <person name="Xing Q."/>
            <person name="Dou J."/>
            <person name="Li Y."/>
            <person name="Mao J."/>
            <person name="Guo H."/>
            <person name="Dou H."/>
            <person name="Li T."/>
            <person name="Mu C."/>
            <person name="Jiang W."/>
            <person name="Fu Q."/>
            <person name="Fu X."/>
            <person name="Miao Y."/>
            <person name="Liu J."/>
            <person name="Yu Q."/>
            <person name="Li R."/>
            <person name="Liao H."/>
            <person name="Li X."/>
            <person name="Kong Y."/>
            <person name="Jiang Z."/>
            <person name="Chourrout D."/>
            <person name="Li R."/>
            <person name="Bao Z."/>
        </authorList>
    </citation>
    <scope>NUCLEOTIDE SEQUENCE [LARGE SCALE GENOMIC DNA]</scope>
    <source>
        <strain evidence="2 3">PY_sf001</strain>
    </source>
</reference>
<dbReference type="SUPFAM" id="SSF57414">
    <property type="entry name" value="Hairpin loop containing domain-like"/>
    <property type="match status" value="1"/>
</dbReference>